<dbReference type="InterPro" id="IPR003439">
    <property type="entry name" value="ABC_transporter-like_ATP-bd"/>
</dbReference>
<evidence type="ECO:0000256" key="2">
    <source>
        <dbReference type="ARBA" id="ARBA00022741"/>
    </source>
</evidence>
<dbReference type="InterPro" id="IPR008995">
    <property type="entry name" value="Mo/tungstate-bd_C_term_dom"/>
</dbReference>
<dbReference type="Pfam" id="PF00005">
    <property type="entry name" value="ABC_tran"/>
    <property type="match status" value="1"/>
</dbReference>
<evidence type="ECO:0000313" key="5">
    <source>
        <dbReference type="EMBL" id="WEG08786.1"/>
    </source>
</evidence>
<dbReference type="SMART" id="SM00382">
    <property type="entry name" value="AAA"/>
    <property type="match status" value="1"/>
</dbReference>
<evidence type="ECO:0000313" key="6">
    <source>
        <dbReference type="Proteomes" id="UP001214553"/>
    </source>
</evidence>
<dbReference type="InterPro" id="IPR017871">
    <property type="entry name" value="ABC_transporter-like_CS"/>
</dbReference>
<reference evidence="5 6" key="1">
    <citation type="submission" date="2023-03" db="EMBL/GenBank/DDBJ databases">
        <title>Genome sequence of Microbacterium sp. KACC 23027.</title>
        <authorList>
            <person name="Kim S."/>
            <person name="Heo J."/>
            <person name="Kwon S.-W."/>
        </authorList>
    </citation>
    <scope>NUCLEOTIDE SEQUENCE [LARGE SCALE GENOMIC DNA]</scope>
    <source>
        <strain evidence="5 6">KACC 23027</strain>
    </source>
</reference>
<dbReference type="InterPro" id="IPR012340">
    <property type="entry name" value="NA-bd_OB-fold"/>
</dbReference>
<dbReference type="Pfam" id="PF08402">
    <property type="entry name" value="TOBE_2"/>
    <property type="match status" value="1"/>
</dbReference>
<organism evidence="5 6">
    <name type="scientific">Microbacterium horticulturae</name>
    <dbReference type="NCBI Taxonomy" id="3028316"/>
    <lineage>
        <taxon>Bacteria</taxon>
        <taxon>Bacillati</taxon>
        <taxon>Actinomycetota</taxon>
        <taxon>Actinomycetes</taxon>
        <taxon>Micrococcales</taxon>
        <taxon>Microbacteriaceae</taxon>
        <taxon>Microbacterium</taxon>
    </lineage>
</organism>
<evidence type="ECO:0000259" key="4">
    <source>
        <dbReference type="PROSITE" id="PS50893"/>
    </source>
</evidence>
<accession>A0ABY8BX66</accession>
<name>A0ABY8BX66_9MICO</name>
<dbReference type="Gene3D" id="3.40.50.300">
    <property type="entry name" value="P-loop containing nucleotide triphosphate hydrolases"/>
    <property type="match status" value="1"/>
</dbReference>
<dbReference type="SUPFAM" id="SSF52540">
    <property type="entry name" value="P-loop containing nucleoside triphosphate hydrolases"/>
    <property type="match status" value="1"/>
</dbReference>
<feature type="domain" description="ABC transporter" evidence="4">
    <location>
        <begin position="31"/>
        <end position="265"/>
    </location>
</feature>
<dbReference type="GO" id="GO:0005524">
    <property type="term" value="F:ATP binding"/>
    <property type="evidence" value="ECO:0007669"/>
    <property type="project" value="UniProtKB-KW"/>
</dbReference>
<dbReference type="PANTHER" id="PTHR42781:SF4">
    <property type="entry name" value="SPERMIDINE_PUTRESCINE IMPORT ATP-BINDING PROTEIN POTA"/>
    <property type="match status" value="1"/>
</dbReference>
<dbReference type="PROSITE" id="PS50893">
    <property type="entry name" value="ABC_TRANSPORTER_2"/>
    <property type="match status" value="1"/>
</dbReference>
<evidence type="ECO:0000256" key="1">
    <source>
        <dbReference type="ARBA" id="ARBA00022448"/>
    </source>
</evidence>
<keyword evidence="2" id="KW-0547">Nucleotide-binding</keyword>
<dbReference type="RefSeq" id="WP_275278113.1">
    <property type="nucleotide sequence ID" value="NZ_CP119108.1"/>
</dbReference>
<dbReference type="Gene3D" id="2.40.50.140">
    <property type="entry name" value="Nucleic acid-binding proteins"/>
    <property type="match status" value="1"/>
</dbReference>
<dbReference type="InterPro" id="IPR027417">
    <property type="entry name" value="P-loop_NTPase"/>
</dbReference>
<dbReference type="EMBL" id="CP119108">
    <property type="protein sequence ID" value="WEG08786.1"/>
    <property type="molecule type" value="Genomic_DNA"/>
</dbReference>
<dbReference type="PROSITE" id="PS00211">
    <property type="entry name" value="ABC_TRANSPORTER_1"/>
    <property type="match status" value="1"/>
</dbReference>
<dbReference type="SUPFAM" id="SSF50331">
    <property type="entry name" value="MOP-like"/>
    <property type="match status" value="1"/>
</dbReference>
<sequence>MTALSTVSTNLHQNLDPQMNLQSSSDQPVVLGVDNIVADYNGKTAVDGVGFTIHAGEFVTLLGPSGCGKTTTLRCVAGLHRISKGAIHIDGRLVADQRTHVRPEKRGLNMVFQSYALWPHMTVFQNVAYGLRAQRVPKSEIRGRVEEMLDLVGLGGYGPRGVSELSGGQQQRVVLARGLATRPRLLLLDEPLSNLDSELRARMRAEIHSLQRELGLTALYVTHDRTEALALSDRVIVMRAGTIQQEGSPGELYDAPANRFVAEALGPVNVVPAVVISAGATPAARLQLEGAPVVAIASGADDVPAVGTGIEVLIRPESITLASAGESHEARFDVDVAVVEFLGNRTELAGESAGVRVKADLDLRATNLRPGDRTALRLRLDQLLAPLAWQPVTSKK</sequence>
<proteinExistence type="predicted"/>
<dbReference type="PANTHER" id="PTHR42781">
    <property type="entry name" value="SPERMIDINE/PUTRESCINE IMPORT ATP-BINDING PROTEIN POTA"/>
    <property type="match status" value="1"/>
</dbReference>
<dbReference type="Proteomes" id="UP001214553">
    <property type="component" value="Chromosome"/>
</dbReference>
<dbReference type="InterPro" id="IPR050093">
    <property type="entry name" value="ABC_SmlMolc_Importer"/>
</dbReference>
<dbReference type="InterPro" id="IPR003593">
    <property type="entry name" value="AAA+_ATPase"/>
</dbReference>
<evidence type="ECO:0000256" key="3">
    <source>
        <dbReference type="ARBA" id="ARBA00022840"/>
    </source>
</evidence>
<protein>
    <submittedName>
        <fullName evidence="5">ABC transporter ATP-binding protein</fullName>
    </submittedName>
</protein>
<keyword evidence="1" id="KW-0813">Transport</keyword>
<gene>
    <name evidence="5" type="ORF">PU630_16320</name>
</gene>
<dbReference type="InterPro" id="IPR013611">
    <property type="entry name" value="Transp-assoc_OB_typ2"/>
</dbReference>
<keyword evidence="3 5" id="KW-0067">ATP-binding</keyword>
<keyword evidence="6" id="KW-1185">Reference proteome</keyword>